<dbReference type="Gene3D" id="1.10.10.2840">
    <property type="entry name" value="PucR C-terminal helix-turn-helix domain"/>
    <property type="match status" value="1"/>
</dbReference>
<protein>
    <submittedName>
        <fullName evidence="3">Transcriptional regulator</fullName>
    </submittedName>
</protein>
<dbReference type="RefSeq" id="WP_271715300.1">
    <property type="nucleotide sequence ID" value="NZ_AP024169.1"/>
</dbReference>
<dbReference type="KEGG" id="ahb:bsdtb5_13450"/>
<dbReference type="EMBL" id="AP024169">
    <property type="protein sequence ID" value="BCN30050.1"/>
    <property type="molecule type" value="Genomic_DNA"/>
</dbReference>
<dbReference type="Pfam" id="PF13556">
    <property type="entry name" value="HTH_30"/>
    <property type="match status" value="1"/>
</dbReference>
<dbReference type="Proteomes" id="UP000595897">
    <property type="component" value="Chromosome"/>
</dbReference>
<evidence type="ECO:0000259" key="1">
    <source>
        <dbReference type="Pfam" id="PF07905"/>
    </source>
</evidence>
<dbReference type="InterPro" id="IPR012914">
    <property type="entry name" value="PucR_dom"/>
</dbReference>
<sequence>MKTQVNALYEFAKGKYQLDFHSGRNGMNNTVSWIYLAEDIQNISFLKGGELVITTGLFRSNGISLLEFIRALSMNNCSCILINIGKYLFEEDLTPEIIDFCEINKIPLFTFPWDVHLVEIMQDYCRILLQDNQREDHLSAAFQSALYQTSVPDNILRTLNQYGFQTNSDYRIIVIRNLHDTTIITSPLNSYGLKYHLFFYDNFQILIYHSNEAELSLDKLIELLCYCDSIALGISDEIHSITQIGQSYKRAFFSLAAAQLWKRSFVIFDELGIFQLLYCCSDPAILYSIYQRDLGILEQHDVEHDTDYLNTLRYFLLSDCNLIETASRLFTHRNTIVYRIRKIKDLLGTELDNSSIKFNLLMSFYIKEYLSM</sequence>
<proteinExistence type="predicted"/>
<gene>
    <name evidence="3" type="ORF">bsdtb5_13450</name>
</gene>
<organism evidence="3 4">
    <name type="scientific">Anaeromicropila herbilytica</name>
    <dbReference type="NCBI Taxonomy" id="2785025"/>
    <lineage>
        <taxon>Bacteria</taxon>
        <taxon>Bacillati</taxon>
        <taxon>Bacillota</taxon>
        <taxon>Clostridia</taxon>
        <taxon>Lachnospirales</taxon>
        <taxon>Lachnospiraceae</taxon>
        <taxon>Anaeromicropila</taxon>
    </lineage>
</organism>
<keyword evidence="4" id="KW-1185">Reference proteome</keyword>
<evidence type="ECO:0000313" key="4">
    <source>
        <dbReference type="Proteomes" id="UP000595897"/>
    </source>
</evidence>
<dbReference type="Pfam" id="PF07905">
    <property type="entry name" value="PucR"/>
    <property type="match status" value="1"/>
</dbReference>
<evidence type="ECO:0000259" key="2">
    <source>
        <dbReference type="Pfam" id="PF13556"/>
    </source>
</evidence>
<accession>A0A7R7EJX0</accession>
<reference evidence="3 4" key="1">
    <citation type="submission" date="2020-11" db="EMBL/GenBank/DDBJ databases">
        <title>Draft genome sequencing of a Lachnospiraceae strain isolated from anoxic soil subjected to BSD treatment.</title>
        <authorList>
            <person name="Uek A."/>
            <person name="Tonouchi A."/>
        </authorList>
    </citation>
    <scope>NUCLEOTIDE SEQUENCE [LARGE SCALE GENOMIC DNA]</scope>
    <source>
        <strain evidence="3 4">TB5</strain>
    </source>
</reference>
<dbReference type="PANTHER" id="PTHR33744">
    <property type="entry name" value="CARBOHYDRATE DIACID REGULATOR"/>
    <property type="match status" value="1"/>
</dbReference>
<dbReference type="InterPro" id="IPR051448">
    <property type="entry name" value="CdaR-like_regulators"/>
</dbReference>
<feature type="domain" description="Purine catabolism PurC-like" evidence="1">
    <location>
        <begin position="21"/>
        <end position="126"/>
    </location>
</feature>
<dbReference type="InterPro" id="IPR042070">
    <property type="entry name" value="PucR_C-HTH_sf"/>
</dbReference>
<evidence type="ECO:0000313" key="3">
    <source>
        <dbReference type="EMBL" id="BCN30050.1"/>
    </source>
</evidence>
<dbReference type="InterPro" id="IPR025736">
    <property type="entry name" value="PucR_C-HTH_dom"/>
</dbReference>
<dbReference type="AlphaFoldDB" id="A0A7R7EJX0"/>
<name>A0A7R7EJX0_9FIRM</name>
<feature type="domain" description="PucR C-terminal helix-turn-helix" evidence="2">
    <location>
        <begin position="308"/>
        <end position="364"/>
    </location>
</feature>
<dbReference type="PANTHER" id="PTHR33744:SF1">
    <property type="entry name" value="DNA-BINDING TRANSCRIPTIONAL ACTIVATOR ADER"/>
    <property type="match status" value="1"/>
</dbReference>